<evidence type="ECO:0000313" key="7">
    <source>
        <dbReference type="EMBL" id="KAK9845393.1"/>
    </source>
</evidence>
<keyword evidence="1" id="KW-0805">Transcription regulation</keyword>
<evidence type="ECO:0000256" key="4">
    <source>
        <dbReference type="ARBA" id="ARBA00023242"/>
    </source>
</evidence>
<evidence type="ECO:0000259" key="6">
    <source>
        <dbReference type="PROSITE" id="PS50863"/>
    </source>
</evidence>
<accession>A0AAW1SGI1</accession>
<feature type="domain" description="TF-B3" evidence="6">
    <location>
        <begin position="319"/>
        <end position="383"/>
    </location>
</feature>
<feature type="region of interest" description="Disordered" evidence="5">
    <location>
        <begin position="184"/>
        <end position="256"/>
    </location>
</feature>
<dbReference type="CDD" id="cd10017">
    <property type="entry name" value="B3_DNA"/>
    <property type="match status" value="1"/>
</dbReference>
<dbReference type="Gene3D" id="2.40.330.10">
    <property type="entry name" value="DNA-binding pseudobarrel domain"/>
    <property type="match status" value="1"/>
</dbReference>
<evidence type="ECO:0000313" key="8">
    <source>
        <dbReference type="Proteomes" id="UP001445335"/>
    </source>
</evidence>
<evidence type="ECO:0000256" key="5">
    <source>
        <dbReference type="SAM" id="MobiDB-lite"/>
    </source>
</evidence>
<evidence type="ECO:0000256" key="3">
    <source>
        <dbReference type="ARBA" id="ARBA00023163"/>
    </source>
</evidence>
<keyword evidence="2" id="KW-0238">DNA-binding</keyword>
<evidence type="ECO:0000256" key="2">
    <source>
        <dbReference type="ARBA" id="ARBA00023125"/>
    </source>
</evidence>
<dbReference type="SUPFAM" id="SSF101936">
    <property type="entry name" value="DNA-binding pseudobarrel domain"/>
    <property type="match status" value="1"/>
</dbReference>
<dbReference type="GO" id="GO:0003677">
    <property type="term" value="F:DNA binding"/>
    <property type="evidence" value="ECO:0007669"/>
    <property type="project" value="UniProtKB-KW"/>
</dbReference>
<comment type="caution">
    <text evidence="7">The sequence shown here is derived from an EMBL/GenBank/DDBJ whole genome shotgun (WGS) entry which is preliminary data.</text>
</comment>
<protein>
    <recommendedName>
        <fullName evidence="6">TF-B3 domain-containing protein</fullName>
    </recommendedName>
</protein>
<gene>
    <name evidence="7" type="ORF">WJX81_005463</name>
</gene>
<reference evidence="7 8" key="1">
    <citation type="journal article" date="2024" name="Nat. Commun.">
        <title>Phylogenomics reveals the evolutionary origins of lichenization in chlorophyte algae.</title>
        <authorList>
            <person name="Puginier C."/>
            <person name="Libourel C."/>
            <person name="Otte J."/>
            <person name="Skaloud P."/>
            <person name="Haon M."/>
            <person name="Grisel S."/>
            <person name="Petersen M."/>
            <person name="Berrin J.G."/>
            <person name="Delaux P.M."/>
            <person name="Dal Grande F."/>
            <person name="Keller J."/>
        </authorList>
    </citation>
    <scope>NUCLEOTIDE SEQUENCE [LARGE SCALE GENOMIC DNA]</scope>
    <source>
        <strain evidence="7 8">SAG 245.80</strain>
    </source>
</reference>
<proteinExistence type="predicted"/>
<dbReference type="PROSITE" id="PS50863">
    <property type="entry name" value="B3"/>
    <property type="match status" value="1"/>
</dbReference>
<organism evidence="7 8">
    <name type="scientific">Elliptochloris bilobata</name>
    <dbReference type="NCBI Taxonomy" id="381761"/>
    <lineage>
        <taxon>Eukaryota</taxon>
        <taxon>Viridiplantae</taxon>
        <taxon>Chlorophyta</taxon>
        <taxon>core chlorophytes</taxon>
        <taxon>Trebouxiophyceae</taxon>
        <taxon>Trebouxiophyceae incertae sedis</taxon>
        <taxon>Elliptochloris clade</taxon>
        <taxon>Elliptochloris</taxon>
    </lineage>
</organism>
<name>A0AAW1SGI1_9CHLO</name>
<dbReference type="InterPro" id="IPR003340">
    <property type="entry name" value="B3_DNA-bd"/>
</dbReference>
<dbReference type="InterPro" id="IPR015300">
    <property type="entry name" value="DNA-bd_pseudobarrel_sf"/>
</dbReference>
<dbReference type="Proteomes" id="UP001445335">
    <property type="component" value="Unassembled WGS sequence"/>
</dbReference>
<keyword evidence="8" id="KW-1185">Reference proteome</keyword>
<dbReference type="AlphaFoldDB" id="A0AAW1SGI1"/>
<keyword evidence="4" id="KW-0539">Nucleus</keyword>
<evidence type="ECO:0000256" key="1">
    <source>
        <dbReference type="ARBA" id="ARBA00023015"/>
    </source>
</evidence>
<sequence>MCSNHHIIDTPRTRPGNARVRRATCMDIAEIGGLNELAAACTAEEGSMAVMTGVNDASRKRRRASQASAQQATSVAEHMAALRSRWQGLDRALADSQAQLAERASSVAAREAACAVSERQLAQRLAQLSLHERLLQERAARVIALEHEVQARERVLVANKENAVPLAVAGDLDACCRGGEPSPVGPACESAPVHGDPAQTPPVPHEARPHTEGAGGSEAGASSGMEERSPSCASAPLQARASSGGDSDKDDPPYLPAKLRIKAHPHGAPPGSHGGPKFSKTLDYKSCDHILCLTKDMARYLLPAVPVSAHTGGSTQVPVTVVDESGREWPMTYRCVPHRYSYELRAGWKPFAAFWGVSVGDRVTLAPAPDGSGRILISVTAQHAPRVLPPSGAAVGLPAGGFAPVRTPGEKEARDGGIDEVMFST</sequence>
<keyword evidence="3" id="KW-0804">Transcription</keyword>
<dbReference type="EMBL" id="JALJOU010000003">
    <property type="protein sequence ID" value="KAK9845393.1"/>
    <property type="molecule type" value="Genomic_DNA"/>
</dbReference>